<dbReference type="PANTHER" id="PTHR11439:SF483">
    <property type="entry name" value="PEPTIDE SYNTHASE GLIP-LIKE, PUTATIVE (AFU_ORTHOLOGUE AFUA_3G12920)-RELATED"/>
    <property type="match status" value="1"/>
</dbReference>
<dbReference type="EMBL" id="LAVV01011608">
    <property type="protein sequence ID" value="KNZ47578.1"/>
    <property type="molecule type" value="Genomic_DNA"/>
</dbReference>
<dbReference type="OrthoDB" id="4839022at2759"/>
<dbReference type="CDD" id="cd09272">
    <property type="entry name" value="RNase_HI_RT_Ty1"/>
    <property type="match status" value="1"/>
</dbReference>
<protein>
    <recommendedName>
        <fullName evidence="3">Reverse transcriptase Ty1/copia-type domain-containing protein</fullName>
    </recommendedName>
</protein>
<name>A0A0L6UGC1_9BASI</name>
<keyword evidence="2" id="KW-1185">Reference proteome</keyword>
<dbReference type="VEuPathDB" id="FungiDB:VP01_62g13"/>
<organism evidence="1 2">
    <name type="scientific">Puccinia sorghi</name>
    <dbReference type="NCBI Taxonomy" id="27349"/>
    <lineage>
        <taxon>Eukaryota</taxon>
        <taxon>Fungi</taxon>
        <taxon>Dikarya</taxon>
        <taxon>Basidiomycota</taxon>
        <taxon>Pucciniomycotina</taxon>
        <taxon>Pucciniomycetes</taxon>
        <taxon>Pucciniales</taxon>
        <taxon>Pucciniaceae</taxon>
        <taxon>Puccinia</taxon>
    </lineage>
</organism>
<gene>
    <name evidence="1" type="ORF">VP01_62g13</name>
</gene>
<reference evidence="1 2" key="1">
    <citation type="submission" date="2015-08" db="EMBL/GenBank/DDBJ databases">
        <title>Next Generation Sequencing and Analysis of the Genome of Puccinia sorghi L Schw, the Causal Agent of Maize Common Rust.</title>
        <authorList>
            <person name="Rochi L."/>
            <person name="Burguener G."/>
            <person name="Darino M."/>
            <person name="Turjanski A."/>
            <person name="Kreff E."/>
            <person name="Dieguez M.J."/>
            <person name="Sacco F."/>
        </authorList>
    </citation>
    <scope>NUCLEOTIDE SEQUENCE [LARGE SCALE GENOMIC DNA]</scope>
    <source>
        <strain evidence="1 2">RO10H11247</strain>
    </source>
</reference>
<evidence type="ECO:0000313" key="2">
    <source>
        <dbReference type="Proteomes" id="UP000037035"/>
    </source>
</evidence>
<comment type="caution">
    <text evidence="1">The sequence shown here is derived from an EMBL/GenBank/DDBJ whole genome shotgun (WGS) entry which is preliminary data.</text>
</comment>
<proteinExistence type="predicted"/>
<dbReference type="Proteomes" id="UP000037035">
    <property type="component" value="Unassembled WGS sequence"/>
</dbReference>
<evidence type="ECO:0000313" key="1">
    <source>
        <dbReference type="EMBL" id="KNZ47578.1"/>
    </source>
</evidence>
<dbReference type="AlphaFoldDB" id="A0A0L6UGC1"/>
<evidence type="ECO:0008006" key="3">
    <source>
        <dbReference type="Google" id="ProtNLM"/>
    </source>
</evidence>
<dbReference type="PANTHER" id="PTHR11439">
    <property type="entry name" value="GAG-POL-RELATED RETROTRANSPOSON"/>
    <property type="match status" value="1"/>
</dbReference>
<accession>A0A0L6UGC1</accession>
<sequence>MAHDPDTLLGMDVLIKKDQIKLHQQKLIKKGLELIGLKDCRPVKTPLSVGVQLSSATESEKLEFEKLGINYRTHTGILNYLSCRTRPDLAPAVSMLSSFNHAPGIQHWRQVLHCWKYLAGTMDLALTLKPDQLDTSNSLKHYTDATWADDLETRLSRSGTICFWKACPIAWNSKKQRNITMSSTEAELNALSDGIQENQWIKFLVEELWNDKLQPTEFHIDNQGLLEKLKNFGSNSKTKHLDIKMKILREMKKNNEIVVKLIPSEQMIADALTKPSNQQSLSRLQEKCFLVEVRYSSSGGGC</sequence>